<proteinExistence type="predicted"/>
<dbReference type="RefSeq" id="WP_105531628.1">
    <property type="nucleotide sequence ID" value="NZ_PUGF01000008.1"/>
</dbReference>
<comment type="caution">
    <text evidence="2">The sequence shown here is derived from an EMBL/GenBank/DDBJ whole genome shotgun (WGS) entry which is preliminary data.</text>
</comment>
<dbReference type="Proteomes" id="UP000237839">
    <property type="component" value="Unassembled WGS sequence"/>
</dbReference>
<keyword evidence="1" id="KW-0732">Signal</keyword>
<dbReference type="AlphaFoldDB" id="A0A2S9GZT4"/>
<reference evidence="2 3" key="1">
    <citation type="submission" date="2018-02" db="EMBL/GenBank/DDBJ databases">
        <title>Solimicrobium silvestre gen. nov., sp. nov., isolated from alpine forest soil.</title>
        <authorList>
            <person name="Margesin R."/>
            <person name="Albuquerque L."/>
            <person name="Zhang D.-C."/>
            <person name="Froufe H.J.C."/>
            <person name="Severino R."/>
            <person name="Roxo I."/>
            <person name="Egas C."/>
            <person name="Da Costa M.S."/>
        </authorList>
    </citation>
    <scope>NUCLEOTIDE SEQUENCE [LARGE SCALE GENOMIC DNA]</scope>
    <source>
        <strain evidence="2 3">S20-91</strain>
    </source>
</reference>
<protein>
    <submittedName>
        <fullName evidence="2">Uncharacterized protein</fullName>
    </submittedName>
</protein>
<organism evidence="2 3">
    <name type="scientific">Solimicrobium silvestre</name>
    <dbReference type="NCBI Taxonomy" id="2099400"/>
    <lineage>
        <taxon>Bacteria</taxon>
        <taxon>Pseudomonadati</taxon>
        <taxon>Pseudomonadota</taxon>
        <taxon>Betaproteobacteria</taxon>
        <taxon>Burkholderiales</taxon>
        <taxon>Oxalobacteraceae</taxon>
        <taxon>Solimicrobium</taxon>
    </lineage>
</organism>
<keyword evidence="3" id="KW-1185">Reference proteome</keyword>
<name>A0A2S9GZT4_9BURK</name>
<feature type="signal peptide" evidence="1">
    <location>
        <begin position="1"/>
        <end position="27"/>
    </location>
</feature>
<evidence type="ECO:0000313" key="3">
    <source>
        <dbReference type="Proteomes" id="UP000237839"/>
    </source>
</evidence>
<evidence type="ECO:0000313" key="2">
    <source>
        <dbReference type="EMBL" id="PRC93227.1"/>
    </source>
</evidence>
<dbReference type="EMBL" id="PUGF01000008">
    <property type="protein sequence ID" value="PRC93227.1"/>
    <property type="molecule type" value="Genomic_DNA"/>
</dbReference>
<accession>A0A2S9GZT4</accession>
<gene>
    <name evidence="2" type="ORF">S2091_1965</name>
</gene>
<evidence type="ECO:0000256" key="1">
    <source>
        <dbReference type="SAM" id="SignalP"/>
    </source>
</evidence>
<sequence length="171" mass="19731">MKINIKNHKYLAFFCLITFGAFQSVSANPDCMSQIHNYSNQTWTFWFERTGDAGPLDYDVKQKQYIDRRLMRIPCTKKTPCTLEGHTVVDISYLLWEDKKKKSDLVPVKAVFVDRNGGSKYWESSLTGFFQGVNICHKFNTPDFNPHDPIAVNSPANGDFSIWTNDFSTKR</sequence>
<feature type="chain" id="PRO_5015519043" evidence="1">
    <location>
        <begin position="28"/>
        <end position="171"/>
    </location>
</feature>